<dbReference type="AlphaFoldDB" id="A0A8H4AUM5"/>
<accession>A0A8H4AUM5</accession>
<dbReference type="Pfam" id="PF00078">
    <property type="entry name" value="RVT_1"/>
    <property type="match status" value="1"/>
</dbReference>
<gene>
    <name evidence="2" type="ORF">F8M41_010038</name>
</gene>
<evidence type="ECO:0000259" key="1">
    <source>
        <dbReference type="Pfam" id="PF00078"/>
    </source>
</evidence>
<protein>
    <submittedName>
        <fullName evidence="2">Reverse transcriptase</fullName>
    </submittedName>
</protein>
<organism evidence="2 3">
    <name type="scientific">Gigaspora margarita</name>
    <dbReference type="NCBI Taxonomy" id="4874"/>
    <lineage>
        <taxon>Eukaryota</taxon>
        <taxon>Fungi</taxon>
        <taxon>Fungi incertae sedis</taxon>
        <taxon>Mucoromycota</taxon>
        <taxon>Glomeromycotina</taxon>
        <taxon>Glomeromycetes</taxon>
        <taxon>Diversisporales</taxon>
        <taxon>Gigasporaceae</taxon>
        <taxon>Gigaspora</taxon>
    </lineage>
</organism>
<keyword evidence="2" id="KW-0808">Transferase</keyword>
<evidence type="ECO:0000313" key="3">
    <source>
        <dbReference type="Proteomes" id="UP000439903"/>
    </source>
</evidence>
<reference evidence="2 3" key="1">
    <citation type="journal article" date="2019" name="Environ. Microbiol.">
        <title>At the nexus of three kingdoms: the genome of the mycorrhizal fungus Gigaspora margarita provides insights into plant, endobacterial and fungal interactions.</title>
        <authorList>
            <person name="Venice F."/>
            <person name="Ghignone S."/>
            <person name="Salvioli di Fossalunga A."/>
            <person name="Amselem J."/>
            <person name="Novero M."/>
            <person name="Xianan X."/>
            <person name="Sedzielewska Toro K."/>
            <person name="Morin E."/>
            <person name="Lipzen A."/>
            <person name="Grigoriev I.V."/>
            <person name="Henrissat B."/>
            <person name="Martin F.M."/>
            <person name="Bonfante P."/>
        </authorList>
    </citation>
    <scope>NUCLEOTIDE SEQUENCE [LARGE SCALE GENOMIC DNA]</scope>
    <source>
        <strain evidence="2 3">BEG34</strain>
    </source>
</reference>
<keyword evidence="2" id="KW-0548">Nucleotidyltransferase</keyword>
<dbReference type="EMBL" id="WTPW01000212">
    <property type="protein sequence ID" value="KAF0534298.1"/>
    <property type="molecule type" value="Genomic_DNA"/>
</dbReference>
<keyword evidence="3" id="KW-1185">Reference proteome</keyword>
<sequence>MTKRTNTQNTIINWLLQAKQQNLYPIILGDFNTQDNAFSSSSKYKLINFLHRSNMFDIGAHLNNTHYTWSNNISSTTSTYQWSEFSEHCSNLFIQYNIPLSTDTQENINTTWHKIQHCIIQAAIHTIPNKISQKRSYNYKYTSHCTALHTGLKKLSHLIKTIKNNNNFQASEKRCETLVSKPTQAINSILDRYQIPVHFSNIKLDNQLVTNPIEIKQHIQSHFHNWISYKPINQTTFNNFWLQQYTQPSHINPSWYTSLTSSITEDKVLQTIAKLPNSKACGPAGNLNLTHSISLIKYSRKLYTKILTNRLNQVFLQHPILLPYNYVALPGNSTSIPIHILNNLVEDANCNHKEIWILSQDMSKAYDSVNFTLLKQALHRLALPTSITSILTDQLVDRQNQVITNLCLTLPYQVQNGIDQGETITPLLWRIYYDPLITYIHTNSLGYTTETS</sequence>
<dbReference type="GO" id="GO:0003964">
    <property type="term" value="F:RNA-directed DNA polymerase activity"/>
    <property type="evidence" value="ECO:0007669"/>
    <property type="project" value="UniProtKB-KW"/>
</dbReference>
<dbReference type="InterPro" id="IPR000477">
    <property type="entry name" value="RT_dom"/>
</dbReference>
<dbReference type="Proteomes" id="UP000439903">
    <property type="component" value="Unassembled WGS sequence"/>
</dbReference>
<feature type="domain" description="Reverse transcriptase" evidence="1">
    <location>
        <begin position="293"/>
        <end position="442"/>
    </location>
</feature>
<proteinExistence type="predicted"/>
<dbReference type="OrthoDB" id="2395223at2759"/>
<comment type="caution">
    <text evidence="2">The sequence shown here is derived from an EMBL/GenBank/DDBJ whole genome shotgun (WGS) entry which is preliminary data.</text>
</comment>
<evidence type="ECO:0000313" key="2">
    <source>
        <dbReference type="EMBL" id="KAF0534298.1"/>
    </source>
</evidence>
<dbReference type="PANTHER" id="PTHR19446">
    <property type="entry name" value="REVERSE TRANSCRIPTASES"/>
    <property type="match status" value="1"/>
</dbReference>
<name>A0A8H4AUM5_GIGMA</name>
<keyword evidence="2" id="KW-0695">RNA-directed DNA polymerase</keyword>